<keyword evidence="1" id="KW-0732">Signal</keyword>
<evidence type="ECO:0000259" key="2">
    <source>
        <dbReference type="PROSITE" id="PS51485"/>
    </source>
</evidence>
<protein>
    <recommendedName>
        <fullName evidence="2">Phytocyanin domain-containing protein</fullName>
    </recommendedName>
</protein>
<evidence type="ECO:0000313" key="4">
    <source>
        <dbReference type="Proteomes" id="UP000822688"/>
    </source>
</evidence>
<dbReference type="SUPFAM" id="SSF49503">
    <property type="entry name" value="Cupredoxins"/>
    <property type="match status" value="1"/>
</dbReference>
<dbReference type="EMBL" id="CM026430">
    <property type="protein sequence ID" value="KAG0561595.1"/>
    <property type="molecule type" value="Genomic_DNA"/>
</dbReference>
<evidence type="ECO:0000313" key="3">
    <source>
        <dbReference type="EMBL" id="KAG0561595.1"/>
    </source>
</evidence>
<reference evidence="3" key="1">
    <citation type="submission" date="2020-06" db="EMBL/GenBank/DDBJ databases">
        <title>WGS assembly of Ceratodon purpureus strain R40.</title>
        <authorList>
            <person name="Carey S.B."/>
            <person name="Jenkins J."/>
            <person name="Shu S."/>
            <person name="Lovell J.T."/>
            <person name="Sreedasyam A."/>
            <person name="Maumus F."/>
            <person name="Tiley G.P."/>
            <person name="Fernandez-Pozo N."/>
            <person name="Barry K."/>
            <person name="Chen C."/>
            <person name="Wang M."/>
            <person name="Lipzen A."/>
            <person name="Daum C."/>
            <person name="Saski C.A."/>
            <person name="Payton A.C."/>
            <person name="Mcbreen J.C."/>
            <person name="Conrad R.E."/>
            <person name="Kollar L.M."/>
            <person name="Olsson S."/>
            <person name="Huttunen S."/>
            <person name="Landis J.B."/>
            <person name="Wickett N.J."/>
            <person name="Johnson M.G."/>
            <person name="Rensing S.A."/>
            <person name="Grimwood J."/>
            <person name="Schmutz J."/>
            <person name="Mcdaniel S.F."/>
        </authorList>
    </citation>
    <scope>NUCLEOTIDE SEQUENCE</scope>
    <source>
        <strain evidence="3">R40</strain>
    </source>
</reference>
<gene>
    <name evidence="3" type="ORF">KC19_9G076500</name>
</gene>
<name>A0A8T0GT55_CERPU</name>
<comment type="caution">
    <text evidence="3">The sequence shown here is derived from an EMBL/GenBank/DDBJ whole genome shotgun (WGS) entry which is preliminary data.</text>
</comment>
<dbReference type="InterPro" id="IPR003245">
    <property type="entry name" value="Phytocyanin_dom"/>
</dbReference>
<dbReference type="PROSITE" id="PS51485">
    <property type="entry name" value="PHYTOCYANIN"/>
    <property type="match status" value="1"/>
</dbReference>
<dbReference type="GO" id="GO:0009055">
    <property type="term" value="F:electron transfer activity"/>
    <property type="evidence" value="ECO:0007669"/>
    <property type="project" value="InterPro"/>
</dbReference>
<dbReference type="GO" id="GO:0005886">
    <property type="term" value="C:plasma membrane"/>
    <property type="evidence" value="ECO:0007669"/>
    <property type="project" value="TreeGrafter"/>
</dbReference>
<dbReference type="PROSITE" id="PS51257">
    <property type="entry name" value="PROKAR_LIPOPROTEIN"/>
    <property type="match status" value="1"/>
</dbReference>
<dbReference type="PANTHER" id="PTHR33021:SF496">
    <property type="entry name" value="OS08G0482700 PROTEIN"/>
    <property type="match status" value="1"/>
</dbReference>
<organism evidence="3 4">
    <name type="scientific">Ceratodon purpureus</name>
    <name type="common">Fire moss</name>
    <name type="synonym">Dicranum purpureum</name>
    <dbReference type="NCBI Taxonomy" id="3225"/>
    <lineage>
        <taxon>Eukaryota</taxon>
        <taxon>Viridiplantae</taxon>
        <taxon>Streptophyta</taxon>
        <taxon>Embryophyta</taxon>
        <taxon>Bryophyta</taxon>
        <taxon>Bryophytina</taxon>
        <taxon>Bryopsida</taxon>
        <taxon>Dicranidae</taxon>
        <taxon>Pseudoditrichales</taxon>
        <taxon>Ditrichaceae</taxon>
        <taxon>Ceratodon</taxon>
    </lineage>
</organism>
<dbReference type="PANTHER" id="PTHR33021">
    <property type="entry name" value="BLUE COPPER PROTEIN"/>
    <property type="match status" value="1"/>
</dbReference>
<dbReference type="Gene3D" id="2.60.40.420">
    <property type="entry name" value="Cupredoxins - blue copper proteins"/>
    <property type="match status" value="1"/>
</dbReference>
<dbReference type="Pfam" id="PF02298">
    <property type="entry name" value="Cu_bind_like"/>
    <property type="match status" value="1"/>
</dbReference>
<dbReference type="InterPro" id="IPR008972">
    <property type="entry name" value="Cupredoxin"/>
</dbReference>
<proteinExistence type="predicted"/>
<evidence type="ECO:0000256" key="1">
    <source>
        <dbReference type="SAM" id="SignalP"/>
    </source>
</evidence>
<dbReference type="InterPro" id="IPR039391">
    <property type="entry name" value="Phytocyanin-like"/>
</dbReference>
<dbReference type="Proteomes" id="UP000822688">
    <property type="component" value="Chromosome 9"/>
</dbReference>
<feature type="signal peptide" evidence="1">
    <location>
        <begin position="1"/>
        <end position="38"/>
    </location>
</feature>
<sequence length="205" mass="21871">MIPRLYVASRPSKARALAQVVLVLAACVEMGLIHHVQCANYTVGSGFTDTNAGIGMNYTWTNTVNGLVRPDVLEAAYQQWANSVNVTAGDTLIFDYLRGAHTVFLAKTELAYANCDFSAGSLETIPDAVPATYTVKPTDVELFFTCTVPGHCAGGQKVKIAPFGTTSATPTTPQGSNAPQHSTLSTGTIAMLLFVCYFSLFTQHP</sequence>
<dbReference type="AlphaFoldDB" id="A0A8T0GT55"/>
<keyword evidence="4" id="KW-1185">Reference proteome</keyword>
<accession>A0A8T0GT55</accession>
<feature type="domain" description="Phytocyanin" evidence="2">
    <location>
        <begin position="39"/>
        <end position="164"/>
    </location>
</feature>
<feature type="chain" id="PRO_5035878320" description="Phytocyanin domain-containing protein" evidence="1">
    <location>
        <begin position="39"/>
        <end position="205"/>
    </location>
</feature>